<evidence type="ECO:0000259" key="1">
    <source>
        <dbReference type="PROSITE" id="PS51459"/>
    </source>
</evidence>
<proteinExistence type="predicted"/>
<sequence>MPVVFLDRFAVLAAGSAACGFTPIVGDEGLLAAAIARPQATAFGLDAYPTLWDKAGALMHSLANNHALLDGNKRTAWASAWLFLAINDVVDLSAPAAMDVDAAEQFVLSVSSGQMPWQKVSEGLRTLAP</sequence>
<dbReference type="Pfam" id="PF02661">
    <property type="entry name" value="Fic"/>
    <property type="match status" value="1"/>
</dbReference>
<organism evidence="2 3">
    <name type="scientific">Williamsia marianensis</name>
    <dbReference type="NCBI Taxonomy" id="85044"/>
    <lineage>
        <taxon>Bacteria</taxon>
        <taxon>Bacillati</taxon>
        <taxon>Actinomycetota</taxon>
        <taxon>Actinomycetes</taxon>
        <taxon>Mycobacteriales</taxon>
        <taxon>Nocardiaceae</taxon>
        <taxon>Williamsia</taxon>
    </lineage>
</organism>
<dbReference type="PANTHER" id="PTHR39426">
    <property type="entry name" value="HOMOLOGY TO DEATH-ON-CURING PROTEIN OF PHAGE P1"/>
    <property type="match status" value="1"/>
</dbReference>
<dbReference type="Gene3D" id="1.20.120.1870">
    <property type="entry name" value="Fic/DOC protein, Fido domain"/>
    <property type="match status" value="1"/>
</dbReference>
<reference evidence="2 3" key="1">
    <citation type="submission" date="2023-10" db="EMBL/GenBank/DDBJ databases">
        <title>Development of a sustainable strategy for remediation of hydrocarbon-contaminated territories based on the waste exchange concept.</title>
        <authorList>
            <person name="Krivoruchko A."/>
        </authorList>
    </citation>
    <scope>NUCLEOTIDE SEQUENCE [LARGE SCALE GENOMIC DNA]</scope>
    <source>
        <strain evidence="2 3">IEGM 1236</strain>
    </source>
</reference>
<dbReference type="PANTHER" id="PTHR39426:SF1">
    <property type="entry name" value="HOMOLOGY TO DEATH-ON-CURING PROTEIN OF PHAGE P1"/>
    <property type="match status" value="1"/>
</dbReference>
<dbReference type="InterPro" id="IPR006440">
    <property type="entry name" value="Doc"/>
</dbReference>
<dbReference type="InterPro" id="IPR003812">
    <property type="entry name" value="Fido"/>
</dbReference>
<comment type="caution">
    <text evidence="2">The sequence shown here is derived from an EMBL/GenBank/DDBJ whole genome shotgun (WGS) entry which is preliminary data.</text>
</comment>
<gene>
    <name evidence="2" type="ORF">R4198_24735</name>
</gene>
<evidence type="ECO:0000313" key="2">
    <source>
        <dbReference type="EMBL" id="MDV7136910.1"/>
    </source>
</evidence>
<accession>A0ABU4F072</accession>
<dbReference type="Proteomes" id="UP001185792">
    <property type="component" value="Unassembled WGS sequence"/>
</dbReference>
<dbReference type="EMBL" id="JAWLUM010000006">
    <property type="protein sequence ID" value="MDV7136910.1"/>
    <property type="molecule type" value="Genomic_DNA"/>
</dbReference>
<keyword evidence="3" id="KW-1185">Reference proteome</keyword>
<dbReference type="PROSITE" id="PS51459">
    <property type="entry name" value="FIDO"/>
    <property type="match status" value="1"/>
</dbReference>
<protein>
    <submittedName>
        <fullName evidence="2">Fic family protein</fullName>
    </submittedName>
</protein>
<name>A0ABU4F072_WILMA</name>
<feature type="domain" description="Fido" evidence="1">
    <location>
        <begin position="1"/>
        <end position="126"/>
    </location>
</feature>
<dbReference type="RefSeq" id="WP_317714862.1">
    <property type="nucleotide sequence ID" value="NZ_JAWLUM010000006.1"/>
</dbReference>
<dbReference type="InterPro" id="IPR053737">
    <property type="entry name" value="Type_II_TA_Toxin"/>
</dbReference>
<evidence type="ECO:0000313" key="3">
    <source>
        <dbReference type="Proteomes" id="UP001185792"/>
    </source>
</evidence>